<accession>A0ACB7ZXM3</accession>
<protein>
    <submittedName>
        <fullName evidence="1">Uncharacterized protein</fullName>
    </submittedName>
</protein>
<sequence>MHTSCIWASGAGVILVFLATGECSRIMALTLTSLRCVPPRLDRHINSTLHPLPHHRNLHSEKTTPTGRRRISSASRSSRCASAGTTSLLRQRKSAPWSTSRTARALRGCACFTIWCRIYGSSPSKRAAAVCMAKVRSRCVGVALL</sequence>
<comment type="caution">
    <text evidence="1">The sequence shown here is derived from an EMBL/GenBank/DDBJ whole genome shotgun (WGS) entry which is preliminary data.</text>
</comment>
<dbReference type="EMBL" id="MU268106">
    <property type="protein sequence ID" value="KAH7905889.1"/>
    <property type="molecule type" value="Genomic_DNA"/>
</dbReference>
<keyword evidence="2" id="KW-1185">Reference proteome</keyword>
<evidence type="ECO:0000313" key="2">
    <source>
        <dbReference type="Proteomes" id="UP000790377"/>
    </source>
</evidence>
<dbReference type="Proteomes" id="UP000790377">
    <property type="component" value="Unassembled WGS sequence"/>
</dbReference>
<reference evidence="1" key="1">
    <citation type="journal article" date="2021" name="New Phytol.">
        <title>Evolutionary innovations through gain and loss of genes in the ectomycorrhizal Boletales.</title>
        <authorList>
            <person name="Wu G."/>
            <person name="Miyauchi S."/>
            <person name="Morin E."/>
            <person name="Kuo A."/>
            <person name="Drula E."/>
            <person name="Varga T."/>
            <person name="Kohler A."/>
            <person name="Feng B."/>
            <person name="Cao Y."/>
            <person name="Lipzen A."/>
            <person name="Daum C."/>
            <person name="Hundley H."/>
            <person name="Pangilinan J."/>
            <person name="Johnson J."/>
            <person name="Barry K."/>
            <person name="LaButti K."/>
            <person name="Ng V."/>
            <person name="Ahrendt S."/>
            <person name="Min B."/>
            <person name="Choi I.G."/>
            <person name="Park H."/>
            <person name="Plett J.M."/>
            <person name="Magnuson J."/>
            <person name="Spatafora J.W."/>
            <person name="Nagy L.G."/>
            <person name="Henrissat B."/>
            <person name="Grigoriev I.V."/>
            <person name="Yang Z.L."/>
            <person name="Xu J."/>
            <person name="Martin F.M."/>
        </authorList>
    </citation>
    <scope>NUCLEOTIDE SEQUENCE</scope>
    <source>
        <strain evidence="1">ATCC 28755</strain>
    </source>
</reference>
<organism evidence="1 2">
    <name type="scientific">Hygrophoropsis aurantiaca</name>
    <dbReference type="NCBI Taxonomy" id="72124"/>
    <lineage>
        <taxon>Eukaryota</taxon>
        <taxon>Fungi</taxon>
        <taxon>Dikarya</taxon>
        <taxon>Basidiomycota</taxon>
        <taxon>Agaricomycotina</taxon>
        <taxon>Agaricomycetes</taxon>
        <taxon>Agaricomycetidae</taxon>
        <taxon>Boletales</taxon>
        <taxon>Coniophorineae</taxon>
        <taxon>Hygrophoropsidaceae</taxon>
        <taxon>Hygrophoropsis</taxon>
    </lineage>
</organism>
<gene>
    <name evidence="1" type="ORF">BJ138DRAFT_1163864</name>
</gene>
<name>A0ACB7ZXM3_9AGAM</name>
<proteinExistence type="predicted"/>
<evidence type="ECO:0000313" key="1">
    <source>
        <dbReference type="EMBL" id="KAH7905889.1"/>
    </source>
</evidence>